<comment type="caution">
    <text evidence="12">The sequence shown here is derived from an EMBL/GenBank/DDBJ whole genome shotgun (WGS) entry which is preliminary data.</text>
</comment>
<dbReference type="PANTHER" id="PTHR42894:SF1">
    <property type="entry name" value="N-(5'-PHOSPHORIBOSYL)ANTHRANILATE ISOMERASE"/>
    <property type="match status" value="1"/>
</dbReference>
<dbReference type="Gene3D" id="3.20.20.70">
    <property type="entry name" value="Aldolase class I"/>
    <property type="match status" value="1"/>
</dbReference>
<dbReference type="CDD" id="cd00405">
    <property type="entry name" value="PRAI"/>
    <property type="match status" value="1"/>
</dbReference>
<evidence type="ECO:0000259" key="11">
    <source>
        <dbReference type="Pfam" id="PF00697"/>
    </source>
</evidence>
<comment type="similarity">
    <text evidence="3 10">Belongs to the TrpF family.</text>
</comment>
<dbReference type="Pfam" id="PF00697">
    <property type="entry name" value="PRAI"/>
    <property type="match status" value="1"/>
</dbReference>
<keyword evidence="13" id="KW-1185">Reference proteome</keyword>
<keyword evidence="6 10" id="KW-0028">Amino-acid biosynthesis</keyword>
<dbReference type="GO" id="GO:0004640">
    <property type="term" value="F:phosphoribosylanthranilate isomerase activity"/>
    <property type="evidence" value="ECO:0007669"/>
    <property type="project" value="UniProtKB-UniRule"/>
</dbReference>
<evidence type="ECO:0000256" key="2">
    <source>
        <dbReference type="ARBA" id="ARBA00004664"/>
    </source>
</evidence>
<evidence type="ECO:0000256" key="4">
    <source>
        <dbReference type="ARBA" id="ARBA00012572"/>
    </source>
</evidence>
<evidence type="ECO:0000313" key="12">
    <source>
        <dbReference type="EMBL" id="MEJ8566826.1"/>
    </source>
</evidence>
<evidence type="ECO:0000256" key="9">
    <source>
        <dbReference type="ARBA" id="ARBA00023235"/>
    </source>
</evidence>
<evidence type="ECO:0000256" key="5">
    <source>
        <dbReference type="ARBA" id="ARBA00022272"/>
    </source>
</evidence>
<comment type="catalytic activity">
    <reaction evidence="1 10">
        <text>N-(5-phospho-beta-D-ribosyl)anthranilate = 1-(2-carboxyphenylamino)-1-deoxy-D-ribulose 5-phosphate</text>
        <dbReference type="Rhea" id="RHEA:21540"/>
        <dbReference type="ChEBI" id="CHEBI:18277"/>
        <dbReference type="ChEBI" id="CHEBI:58613"/>
        <dbReference type="EC" id="5.3.1.24"/>
    </reaction>
</comment>
<dbReference type="SUPFAM" id="SSF51366">
    <property type="entry name" value="Ribulose-phoshate binding barrel"/>
    <property type="match status" value="1"/>
</dbReference>
<dbReference type="FunFam" id="3.20.20.70:FF:000075">
    <property type="entry name" value="Tryptophan biosynthesis protein TRP1"/>
    <property type="match status" value="1"/>
</dbReference>
<keyword evidence="9 10" id="KW-0413">Isomerase</keyword>
<evidence type="ECO:0000256" key="1">
    <source>
        <dbReference type="ARBA" id="ARBA00001164"/>
    </source>
</evidence>
<dbReference type="GO" id="GO:0000162">
    <property type="term" value="P:L-tryptophan biosynthetic process"/>
    <property type="evidence" value="ECO:0007669"/>
    <property type="project" value="UniProtKB-UniRule"/>
</dbReference>
<evidence type="ECO:0000256" key="10">
    <source>
        <dbReference type="HAMAP-Rule" id="MF_00135"/>
    </source>
</evidence>
<dbReference type="InterPro" id="IPR011060">
    <property type="entry name" value="RibuloseP-bd_barrel"/>
</dbReference>
<accession>A0AAW9RGG1</accession>
<name>A0AAW9RGG1_9GAMM</name>
<dbReference type="EC" id="5.3.1.24" evidence="4 10"/>
<dbReference type="InterPro" id="IPR044643">
    <property type="entry name" value="TrpF_fam"/>
</dbReference>
<proteinExistence type="inferred from homology"/>
<dbReference type="InterPro" id="IPR001240">
    <property type="entry name" value="PRAI_dom"/>
</dbReference>
<dbReference type="AlphaFoldDB" id="A0AAW9RGG1"/>
<dbReference type="PANTHER" id="PTHR42894">
    <property type="entry name" value="N-(5'-PHOSPHORIBOSYL)ANTHRANILATE ISOMERASE"/>
    <property type="match status" value="1"/>
</dbReference>
<evidence type="ECO:0000256" key="6">
    <source>
        <dbReference type="ARBA" id="ARBA00022605"/>
    </source>
</evidence>
<gene>
    <name evidence="10" type="primary">trpF</name>
    <name evidence="12" type="ORF">V3330_04215</name>
</gene>
<protein>
    <recommendedName>
        <fullName evidence="5 10">N-(5'-phosphoribosyl)anthranilate isomerase</fullName>
        <shortName evidence="10">PRAI</shortName>
        <ecNumber evidence="4 10">5.3.1.24</ecNumber>
    </recommendedName>
</protein>
<reference evidence="12 13" key="1">
    <citation type="submission" date="2024-02" db="EMBL/GenBank/DDBJ databases">
        <title>A novel Wenzhouxiangellaceae bacterium, isolated from coastal sediments.</title>
        <authorList>
            <person name="Du Z.-J."/>
            <person name="Ye Y.-Q."/>
            <person name="Zhang X.-Y."/>
        </authorList>
    </citation>
    <scope>NUCLEOTIDE SEQUENCE [LARGE SCALE GENOMIC DNA]</scope>
    <source>
        <strain evidence="12 13">CH-27</strain>
    </source>
</reference>
<sequence length="206" mass="21710">MSGPVRVKICGLTRVPDVRAACRAGADALGFVFVPASKRWVSPERAAELVRAVPPFVERVGLFLDAEPEFVREVLAVVPLGLLQFHGREEAGFCSQFGLPYTKAVSAAQEPVKEAEAAFGNAAGILVDSHAPGGLGGTGHTVAWDAIRPGRLPLILAGGLNSANVAEAVRVVRPWAVDVSSGVETAPGIKDPDAIRRFIEEAKRVN</sequence>
<dbReference type="InterPro" id="IPR013785">
    <property type="entry name" value="Aldolase_TIM"/>
</dbReference>
<dbReference type="Proteomes" id="UP001359886">
    <property type="component" value="Unassembled WGS sequence"/>
</dbReference>
<keyword evidence="8 10" id="KW-0057">Aromatic amino acid biosynthesis</keyword>
<feature type="domain" description="N-(5'phosphoribosyl) anthranilate isomerase (PRAI)" evidence="11">
    <location>
        <begin position="7"/>
        <end position="200"/>
    </location>
</feature>
<comment type="pathway">
    <text evidence="2 10">Amino-acid biosynthesis; L-tryptophan biosynthesis; L-tryptophan from chorismate: step 3/5.</text>
</comment>
<dbReference type="EMBL" id="JAZHOG010000002">
    <property type="protein sequence ID" value="MEJ8566826.1"/>
    <property type="molecule type" value="Genomic_DNA"/>
</dbReference>
<evidence type="ECO:0000256" key="7">
    <source>
        <dbReference type="ARBA" id="ARBA00022822"/>
    </source>
</evidence>
<evidence type="ECO:0000313" key="13">
    <source>
        <dbReference type="Proteomes" id="UP001359886"/>
    </source>
</evidence>
<dbReference type="NCBIfam" id="NF002298">
    <property type="entry name" value="PRK01222.1-4"/>
    <property type="match status" value="1"/>
</dbReference>
<evidence type="ECO:0000256" key="3">
    <source>
        <dbReference type="ARBA" id="ARBA00007571"/>
    </source>
</evidence>
<dbReference type="RefSeq" id="WP_354694145.1">
    <property type="nucleotide sequence ID" value="NZ_JAZHOG010000002.1"/>
</dbReference>
<evidence type="ECO:0000256" key="8">
    <source>
        <dbReference type="ARBA" id="ARBA00023141"/>
    </source>
</evidence>
<keyword evidence="7 10" id="KW-0822">Tryptophan biosynthesis</keyword>
<dbReference type="HAMAP" id="MF_00135">
    <property type="entry name" value="PRAI"/>
    <property type="match status" value="1"/>
</dbReference>
<organism evidence="12 13">
    <name type="scientific">Elongatibacter sediminis</name>
    <dbReference type="NCBI Taxonomy" id="3119006"/>
    <lineage>
        <taxon>Bacteria</taxon>
        <taxon>Pseudomonadati</taxon>
        <taxon>Pseudomonadota</taxon>
        <taxon>Gammaproteobacteria</taxon>
        <taxon>Chromatiales</taxon>
        <taxon>Wenzhouxiangellaceae</taxon>
        <taxon>Elongatibacter</taxon>
    </lineage>
</organism>